<name>A0ABR1J0T9_9AGAR</name>
<dbReference type="Pfam" id="PF23562">
    <property type="entry name" value="AMP-binding_C_3"/>
    <property type="match status" value="1"/>
</dbReference>
<dbReference type="Proteomes" id="UP001498398">
    <property type="component" value="Unassembled WGS sequence"/>
</dbReference>
<reference evidence="1 2" key="1">
    <citation type="submission" date="2024-01" db="EMBL/GenBank/DDBJ databases">
        <title>A draft genome for the cacao thread blight pathogen Marasmiellus scandens.</title>
        <authorList>
            <person name="Baruah I.K."/>
            <person name="Leung J."/>
            <person name="Bukari Y."/>
            <person name="Amoako-Attah I."/>
            <person name="Meinhardt L.W."/>
            <person name="Bailey B.A."/>
            <person name="Cohen S.P."/>
        </authorList>
    </citation>
    <scope>NUCLEOTIDE SEQUENCE [LARGE SCALE GENOMIC DNA]</scope>
    <source>
        <strain evidence="1 2">GH-19</strain>
    </source>
</reference>
<evidence type="ECO:0000313" key="1">
    <source>
        <dbReference type="EMBL" id="KAK7446715.1"/>
    </source>
</evidence>
<gene>
    <name evidence="1" type="ORF">VKT23_014410</name>
</gene>
<evidence type="ECO:0000313" key="2">
    <source>
        <dbReference type="Proteomes" id="UP001498398"/>
    </source>
</evidence>
<accession>A0ABR1J0T9</accession>
<proteinExistence type="predicted"/>
<sequence length="138" mass="15725">MPISLENIICKHPHVSAALIFGRARPCLGVIIQLVPTYHFNVNRDPKDDDPDSVLSWIWPAVEEVNQVSPTFARIEKEMVIFTHDSKPFLYTQKGAPKRPVALLDYQEEIDSAYRRQGAVDLLDEYNMQSTVTLQPSM</sequence>
<comment type="caution">
    <text evidence="1">The sequence shown here is derived from an EMBL/GenBank/DDBJ whole genome shotgun (WGS) entry which is preliminary data.</text>
</comment>
<protein>
    <submittedName>
        <fullName evidence="1">Uncharacterized protein</fullName>
    </submittedName>
</protein>
<keyword evidence="2" id="KW-1185">Reference proteome</keyword>
<dbReference type="EMBL" id="JBANRG010000043">
    <property type="protein sequence ID" value="KAK7446715.1"/>
    <property type="molecule type" value="Genomic_DNA"/>
</dbReference>
<organism evidence="1 2">
    <name type="scientific">Marasmiellus scandens</name>
    <dbReference type="NCBI Taxonomy" id="2682957"/>
    <lineage>
        <taxon>Eukaryota</taxon>
        <taxon>Fungi</taxon>
        <taxon>Dikarya</taxon>
        <taxon>Basidiomycota</taxon>
        <taxon>Agaricomycotina</taxon>
        <taxon>Agaricomycetes</taxon>
        <taxon>Agaricomycetidae</taxon>
        <taxon>Agaricales</taxon>
        <taxon>Marasmiineae</taxon>
        <taxon>Omphalotaceae</taxon>
        <taxon>Marasmiellus</taxon>
    </lineage>
</organism>